<evidence type="ECO:0000256" key="3">
    <source>
        <dbReference type="ARBA" id="ARBA00023125"/>
    </source>
</evidence>
<dbReference type="PANTHER" id="PTHR30349:SF41">
    <property type="entry name" value="INTEGRASE_RECOMBINASE PROTEIN MJ0367-RELATED"/>
    <property type="match status" value="1"/>
</dbReference>
<evidence type="ECO:0000313" key="7">
    <source>
        <dbReference type="Proteomes" id="UP000030380"/>
    </source>
</evidence>
<keyword evidence="3" id="KW-0238">DNA-binding</keyword>
<dbReference type="EMBL" id="JSUM01000005">
    <property type="protein sequence ID" value="KGQ70867.1"/>
    <property type="molecule type" value="Genomic_DNA"/>
</dbReference>
<comment type="caution">
    <text evidence="6">The sequence shown here is derived from an EMBL/GenBank/DDBJ whole genome shotgun (WGS) entry which is preliminary data.</text>
</comment>
<evidence type="ECO:0000313" key="6">
    <source>
        <dbReference type="EMBL" id="KGQ70867.1"/>
    </source>
</evidence>
<dbReference type="InterPro" id="IPR050090">
    <property type="entry name" value="Tyrosine_recombinase_XerCD"/>
</dbReference>
<dbReference type="RefSeq" id="WP_034613846.1">
    <property type="nucleotide sequence ID" value="NZ_JSUM01000005.1"/>
</dbReference>
<dbReference type="Gene3D" id="1.10.443.10">
    <property type="entry name" value="Intergrase catalytic core"/>
    <property type="match status" value="1"/>
</dbReference>
<dbReference type="AlphaFoldDB" id="A0A0A3ASX6"/>
<dbReference type="Proteomes" id="UP000030380">
    <property type="component" value="Unassembled WGS sequence"/>
</dbReference>
<dbReference type="GO" id="GO:0015074">
    <property type="term" value="P:DNA integration"/>
    <property type="evidence" value="ECO:0007669"/>
    <property type="project" value="UniProtKB-KW"/>
</dbReference>
<evidence type="ECO:0000256" key="4">
    <source>
        <dbReference type="ARBA" id="ARBA00023172"/>
    </source>
</evidence>
<dbReference type="InterPro" id="IPR011010">
    <property type="entry name" value="DNA_brk_join_enz"/>
</dbReference>
<dbReference type="SUPFAM" id="SSF56349">
    <property type="entry name" value="DNA breaking-rejoining enzymes"/>
    <property type="match status" value="1"/>
</dbReference>
<dbReference type="InterPro" id="IPR013762">
    <property type="entry name" value="Integrase-like_cat_sf"/>
</dbReference>
<name>A0A0A3ASX6_9PAST</name>
<accession>A0A0A3ASX6</accession>
<gene>
    <name evidence="6" type="ORF">OA57_03960</name>
</gene>
<keyword evidence="4" id="KW-0233">DNA recombination</keyword>
<dbReference type="GO" id="GO:0003677">
    <property type="term" value="F:DNA binding"/>
    <property type="evidence" value="ECO:0007669"/>
    <property type="project" value="UniProtKB-KW"/>
</dbReference>
<dbReference type="OrthoDB" id="6819422at2"/>
<keyword evidence="7" id="KW-1185">Reference proteome</keyword>
<proteinExistence type="inferred from homology"/>
<sequence length="391" mass="44907">MRIVTVSHRSGDLLPILLDGDGLPIPSPNEFLLSRRNLSTNTLIRNLRELSVLYRWLEDRQIDLRARLKIGTLFTEAEFSGGLIEFLRKDMESEDKVVSPHTFNNRLATIRQYFVWELDVYISSLPLSDSQYEVLQAARKRLMGWIDRAFINTPRAGSISRKSLTNDEAEFLLQCLNPESPDSFAHFEPVKFRNFAAVSLMLNCGLRPGELLSLRVEDIQIGSISSVTVKRRSPDPLDKRKPRPSVKRNGRVLPLEGHHFVRMLDRYIVEWREILEQKSSSETDYLILSDEGDPLSHSSLTQLFSRLRSEYSGLLPEILTPKSLRHTFSSRMEQVLRAAGMEEDRRKQALAMLRGDSSLESQSVYIAQEVEEQARRALSDYQKKLITGFNK</sequence>
<dbReference type="Pfam" id="PF00589">
    <property type="entry name" value="Phage_integrase"/>
    <property type="match status" value="1"/>
</dbReference>
<evidence type="ECO:0000259" key="5">
    <source>
        <dbReference type="PROSITE" id="PS51898"/>
    </source>
</evidence>
<organism evidence="6 7">
    <name type="scientific">Chelonobacter oris</name>
    <dbReference type="NCBI Taxonomy" id="505317"/>
    <lineage>
        <taxon>Bacteria</taxon>
        <taxon>Pseudomonadati</taxon>
        <taxon>Pseudomonadota</taxon>
        <taxon>Gammaproteobacteria</taxon>
        <taxon>Pasteurellales</taxon>
        <taxon>Pasteurellaceae</taxon>
        <taxon>Chelonobacter</taxon>
    </lineage>
</organism>
<dbReference type="STRING" id="505317.OA57_03960"/>
<dbReference type="GO" id="GO:0006310">
    <property type="term" value="P:DNA recombination"/>
    <property type="evidence" value="ECO:0007669"/>
    <property type="project" value="UniProtKB-KW"/>
</dbReference>
<protein>
    <submittedName>
        <fullName evidence="6">Integrase</fullName>
    </submittedName>
</protein>
<reference evidence="6 7" key="1">
    <citation type="submission" date="2014-11" db="EMBL/GenBank/DDBJ databases">
        <title>Draft genome sequence of Chelonobacter oris 1662T, associated with respiratory disease in Hermann's Tortoises.</title>
        <authorList>
            <person name="Kudirkiene E."/>
            <person name="Hansen M.J."/>
            <person name="Bojesen A.M."/>
        </authorList>
    </citation>
    <scope>NUCLEOTIDE SEQUENCE [LARGE SCALE GENOMIC DNA]</scope>
    <source>
        <strain evidence="6 7">1662</strain>
    </source>
</reference>
<keyword evidence="2" id="KW-0229">DNA integration</keyword>
<dbReference type="InterPro" id="IPR002104">
    <property type="entry name" value="Integrase_catalytic"/>
</dbReference>
<dbReference type="PROSITE" id="PS51898">
    <property type="entry name" value="TYR_RECOMBINASE"/>
    <property type="match status" value="1"/>
</dbReference>
<comment type="similarity">
    <text evidence="1">Belongs to the 'phage' integrase family.</text>
</comment>
<evidence type="ECO:0000256" key="1">
    <source>
        <dbReference type="ARBA" id="ARBA00008857"/>
    </source>
</evidence>
<evidence type="ECO:0000256" key="2">
    <source>
        <dbReference type="ARBA" id="ARBA00022908"/>
    </source>
</evidence>
<dbReference type="PANTHER" id="PTHR30349">
    <property type="entry name" value="PHAGE INTEGRASE-RELATED"/>
    <property type="match status" value="1"/>
</dbReference>
<feature type="domain" description="Tyr recombinase" evidence="5">
    <location>
        <begin position="159"/>
        <end position="379"/>
    </location>
</feature>
<dbReference type="CDD" id="cd00397">
    <property type="entry name" value="DNA_BRE_C"/>
    <property type="match status" value="1"/>
</dbReference>